<protein>
    <submittedName>
        <fullName evidence="2">Alkaline-phosphatase-like protein</fullName>
    </submittedName>
</protein>
<dbReference type="PANTHER" id="PTHR10151">
    <property type="entry name" value="ECTONUCLEOTIDE PYROPHOSPHATASE/PHOSPHODIESTERASE"/>
    <property type="match status" value="1"/>
</dbReference>
<dbReference type="Proteomes" id="UP000799767">
    <property type="component" value="Unassembled WGS sequence"/>
</dbReference>
<evidence type="ECO:0000313" key="3">
    <source>
        <dbReference type="Proteomes" id="UP000799767"/>
    </source>
</evidence>
<dbReference type="AlphaFoldDB" id="A0A6A6PQM1"/>
<evidence type="ECO:0000313" key="2">
    <source>
        <dbReference type="EMBL" id="KAF2481537.1"/>
    </source>
</evidence>
<dbReference type="RefSeq" id="XP_033588107.1">
    <property type="nucleotide sequence ID" value="XM_033735608.1"/>
</dbReference>
<keyword evidence="3" id="KW-1185">Reference proteome</keyword>
<accession>A0A6A6PQM1</accession>
<dbReference type="PANTHER" id="PTHR10151:SF120">
    <property type="entry name" value="BIS(5'-ADENOSYL)-TRIPHOSPHATASE"/>
    <property type="match status" value="1"/>
</dbReference>
<proteinExistence type="predicted"/>
<dbReference type="Pfam" id="PF01663">
    <property type="entry name" value="Phosphodiest"/>
    <property type="match status" value="1"/>
</dbReference>
<dbReference type="InterPro" id="IPR002591">
    <property type="entry name" value="Phosphodiest/P_Trfase"/>
</dbReference>
<keyword evidence="1" id="KW-0732">Signal</keyword>
<dbReference type="Gene3D" id="3.40.720.10">
    <property type="entry name" value="Alkaline Phosphatase, subunit A"/>
    <property type="match status" value="1"/>
</dbReference>
<reference evidence="2" key="1">
    <citation type="journal article" date="2020" name="Stud. Mycol.">
        <title>101 Dothideomycetes genomes: a test case for predicting lifestyles and emergence of pathogens.</title>
        <authorList>
            <person name="Haridas S."/>
            <person name="Albert R."/>
            <person name="Binder M."/>
            <person name="Bloem J."/>
            <person name="Labutti K."/>
            <person name="Salamov A."/>
            <person name="Andreopoulos B."/>
            <person name="Baker S."/>
            <person name="Barry K."/>
            <person name="Bills G."/>
            <person name="Bluhm B."/>
            <person name="Cannon C."/>
            <person name="Castanera R."/>
            <person name="Culley D."/>
            <person name="Daum C."/>
            <person name="Ezra D."/>
            <person name="Gonzalez J."/>
            <person name="Henrissat B."/>
            <person name="Kuo A."/>
            <person name="Liang C."/>
            <person name="Lipzen A."/>
            <person name="Lutzoni F."/>
            <person name="Magnuson J."/>
            <person name="Mondo S."/>
            <person name="Nolan M."/>
            <person name="Ohm R."/>
            <person name="Pangilinan J."/>
            <person name="Park H.-J."/>
            <person name="Ramirez L."/>
            <person name="Alfaro M."/>
            <person name="Sun H."/>
            <person name="Tritt A."/>
            <person name="Yoshinaga Y."/>
            <person name="Zwiers L.-H."/>
            <person name="Turgeon B."/>
            <person name="Goodwin S."/>
            <person name="Spatafora J."/>
            <person name="Crous P."/>
            <person name="Grigoriev I."/>
        </authorList>
    </citation>
    <scope>NUCLEOTIDE SEQUENCE</scope>
    <source>
        <strain evidence="2">CBS 113389</strain>
    </source>
</reference>
<dbReference type="EMBL" id="MU001638">
    <property type="protein sequence ID" value="KAF2481537.1"/>
    <property type="molecule type" value="Genomic_DNA"/>
</dbReference>
<dbReference type="OrthoDB" id="2118639at2759"/>
<organism evidence="2 3">
    <name type="scientific">Neohortaea acidophila</name>
    <dbReference type="NCBI Taxonomy" id="245834"/>
    <lineage>
        <taxon>Eukaryota</taxon>
        <taxon>Fungi</taxon>
        <taxon>Dikarya</taxon>
        <taxon>Ascomycota</taxon>
        <taxon>Pezizomycotina</taxon>
        <taxon>Dothideomycetes</taxon>
        <taxon>Dothideomycetidae</taxon>
        <taxon>Mycosphaerellales</taxon>
        <taxon>Teratosphaeriaceae</taxon>
        <taxon>Neohortaea</taxon>
    </lineage>
</organism>
<feature type="signal peptide" evidence="1">
    <location>
        <begin position="1"/>
        <end position="22"/>
    </location>
</feature>
<dbReference type="SUPFAM" id="SSF53649">
    <property type="entry name" value="Alkaline phosphatase-like"/>
    <property type="match status" value="1"/>
</dbReference>
<dbReference type="GO" id="GO:0016787">
    <property type="term" value="F:hydrolase activity"/>
    <property type="evidence" value="ECO:0007669"/>
    <property type="project" value="UniProtKB-ARBA"/>
</dbReference>
<sequence>MAVLSTILALAALGVPYHAAAAWGSNGTSSNGTFKHVMMISVDGMHPSDVAKWIALRPQSNISQLIEHAYQYTDAYTSAPSDSFPGTVAQYTGATPRTTGIWYDDTWDWTFWPPSSNCSGPPGANVLFDETIDYNSTELFSGGIDPAHLPQSLVNGTCQPIYPHQRLRVNTIFELITAAGYQTAYTDKHPAYDVVRGPSGTGLTVGYFPEIAAVNTTLSEIIPYDQLHVNAWLDWINATTPVNTTIFNGNLTEVPTLFGGNFQSLSVAQKTIGYDNDTSNSLSAGLIEAFEFVDSSIGAVINDLKAKNLYDDTVIVVASKHGQAPIQRSLYRAIDPTAVNNNTGVPYAWITTDDIALIWLNSSSDTAKCRENLLANATAVGILDVIYGHNLTHSGFGNPQIDPAVPNLIVQPDLGVVYTTSVKDAEHGGLSYDDRVVACFLSNPSFEKKTFNQTVYTTQVAPTVLGLLGIVHPLLQGAASEGVTTLPGFTSLAS</sequence>
<gene>
    <name evidence="2" type="ORF">BDY17DRAFT_312237</name>
</gene>
<name>A0A6A6PQM1_9PEZI</name>
<evidence type="ECO:0000256" key="1">
    <source>
        <dbReference type="SAM" id="SignalP"/>
    </source>
</evidence>
<dbReference type="GeneID" id="54476610"/>
<dbReference type="InterPro" id="IPR017850">
    <property type="entry name" value="Alkaline_phosphatase_core_sf"/>
</dbReference>
<feature type="chain" id="PRO_5025436738" evidence="1">
    <location>
        <begin position="23"/>
        <end position="494"/>
    </location>
</feature>